<dbReference type="Proteomes" id="UP000092495">
    <property type="component" value="Chromosome"/>
</dbReference>
<feature type="transmembrane region" description="Helical" evidence="1">
    <location>
        <begin position="189"/>
        <end position="207"/>
    </location>
</feature>
<proteinExistence type="predicted"/>
<feature type="transmembrane region" description="Helical" evidence="1">
    <location>
        <begin position="219"/>
        <end position="238"/>
    </location>
</feature>
<dbReference type="STRING" id="414778.BCM40_12935"/>
<dbReference type="InterPro" id="IPR010293">
    <property type="entry name" value="Sbt_1"/>
</dbReference>
<gene>
    <name evidence="2" type="ORF">BCM40_12935</name>
</gene>
<keyword evidence="1" id="KW-0472">Membrane</keyword>
<sequence>MYDIMIQNLLSPVVLFFVLGVVAALVKSDLKFPAGLSEALSIYLLVAIGIKGGMELSHYELHTVIKPIAGTLLLGITIPVLVLVALLAMKMDLHNSIGLAATYGSVSIVTYGAAISFLEKKQIGYEGFMNALVVLLESPAIIISLLLLRILHKTDSGDLLNAPGTPPKLGMNFSSFMNLFDKEVLRDSLLGKSVLLLMGSLIIGWLVGQNAESIVKPLFIDLYGSILILFLLNMGLIAGERLPEISKHGWKILLFGLCVPLIGGSAGVLVGNWVGLSLGGVVLMGVLAGSSSYIAAPAALRASVPEANPSIYLGLSLGVTFPFNLIVGIPFYFALAQFTH</sequence>
<dbReference type="Pfam" id="PF05982">
    <property type="entry name" value="Sbt_1"/>
    <property type="match status" value="1"/>
</dbReference>
<organism evidence="2 3">
    <name type="scientific">Planococcus donghaensis</name>
    <dbReference type="NCBI Taxonomy" id="414778"/>
    <lineage>
        <taxon>Bacteria</taxon>
        <taxon>Bacillati</taxon>
        <taxon>Bacillota</taxon>
        <taxon>Bacilli</taxon>
        <taxon>Bacillales</taxon>
        <taxon>Caryophanaceae</taxon>
        <taxon>Planococcus</taxon>
    </lineage>
</organism>
<dbReference type="KEGG" id="pdg:BCM40_12935"/>
<dbReference type="PANTHER" id="PTHR40400:SF1">
    <property type="entry name" value="SLR1512 PROTEIN"/>
    <property type="match status" value="1"/>
</dbReference>
<evidence type="ECO:0000313" key="3">
    <source>
        <dbReference type="Proteomes" id="UP000092495"/>
    </source>
</evidence>
<keyword evidence="1" id="KW-0812">Transmembrane</keyword>
<feature type="transmembrane region" description="Helical" evidence="1">
    <location>
        <begin position="100"/>
        <end position="118"/>
    </location>
</feature>
<reference evidence="2" key="1">
    <citation type="submission" date="2016-10" db="EMBL/GenBank/DDBJ databases">
        <authorList>
            <person name="See-Too W.S."/>
        </authorList>
    </citation>
    <scope>NUCLEOTIDE SEQUENCE</scope>
    <source>
        <strain evidence="2">DSM 22276</strain>
    </source>
</reference>
<accession>A0A1C7EJZ8</accession>
<dbReference type="AlphaFoldDB" id="A0A1C7EJZ8"/>
<keyword evidence="3" id="KW-1185">Reference proteome</keyword>
<feature type="transmembrane region" description="Helical" evidence="1">
    <location>
        <begin position="130"/>
        <end position="151"/>
    </location>
</feature>
<keyword evidence="1" id="KW-1133">Transmembrane helix</keyword>
<feature type="transmembrane region" description="Helical" evidence="1">
    <location>
        <begin position="311"/>
        <end position="335"/>
    </location>
</feature>
<evidence type="ECO:0000256" key="1">
    <source>
        <dbReference type="SAM" id="Phobius"/>
    </source>
</evidence>
<name>A0A1C7EJZ8_9BACL</name>
<dbReference type="OrthoDB" id="345121at2"/>
<evidence type="ECO:0000313" key="2">
    <source>
        <dbReference type="EMBL" id="ANU24200.1"/>
    </source>
</evidence>
<protein>
    <submittedName>
        <fullName evidence="2">Sodium-dependent bicarbonate transport family permease</fullName>
    </submittedName>
</protein>
<feature type="transmembrane region" description="Helical" evidence="1">
    <location>
        <begin position="250"/>
        <end position="271"/>
    </location>
</feature>
<dbReference type="RefSeq" id="WP_065527166.1">
    <property type="nucleotide sequence ID" value="NZ_CP016543.2"/>
</dbReference>
<feature type="transmembrane region" description="Helical" evidence="1">
    <location>
        <begin position="39"/>
        <end position="56"/>
    </location>
</feature>
<dbReference type="PANTHER" id="PTHR40400">
    <property type="entry name" value="SLR1512 PROTEIN"/>
    <property type="match status" value="1"/>
</dbReference>
<dbReference type="EMBL" id="CP016543">
    <property type="protein sequence ID" value="ANU24200.1"/>
    <property type="molecule type" value="Genomic_DNA"/>
</dbReference>
<feature type="transmembrane region" description="Helical" evidence="1">
    <location>
        <begin position="278"/>
        <end position="299"/>
    </location>
</feature>
<feature type="transmembrane region" description="Helical" evidence="1">
    <location>
        <begin position="68"/>
        <end position="88"/>
    </location>
</feature>